<dbReference type="OrthoDB" id="9801468at2"/>
<evidence type="ECO:0000313" key="14">
    <source>
        <dbReference type="Proteomes" id="UP000241436"/>
    </source>
</evidence>
<proteinExistence type="predicted"/>
<dbReference type="Pfam" id="PF01786">
    <property type="entry name" value="AOX"/>
    <property type="match status" value="1"/>
</dbReference>
<dbReference type="PANTHER" id="PTHR31803">
    <property type="entry name" value="ALTERNATIVE OXIDASE"/>
    <property type="match status" value="1"/>
</dbReference>
<dbReference type="EMBL" id="NVQC01000017">
    <property type="protein sequence ID" value="PTL36112.1"/>
    <property type="molecule type" value="Genomic_DNA"/>
</dbReference>
<evidence type="ECO:0000256" key="3">
    <source>
        <dbReference type="ARBA" id="ARBA00022448"/>
    </source>
</evidence>
<keyword evidence="11 12" id="KW-0472">Membrane</keyword>
<name>A0A2T4TYB9_9BACT</name>
<evidence type="ECO:0000256" key="7">
    <source>
        <dbReference type="ARBA" id="ARBA00022982"/>
    </source>
</evidence>
<comment type="cofactor">
    <cofactor evidence="1">
        <name>Fe cation</name>
        <dbReference type="ChEBI" id="CHEBI:24875"/>
    </cofactor>
</comment>
<dbReference type="GO" id="GO:0046872">
    <property type="term" value="F:metal ion binding"/>
    <property type="evidence" value="ECO:0007669"/>
    <property type="project" value="UniProtKB-KW"/>
</dbReference>
<keyword evidence="14" id="KW-1185">Reference proteome</keyword>
<organism evidence="13 14">
    <name type="scientific">Candidatus Methylomirabilis limnetica</name>
    <dbReference type="NCBI Taxonomy" id="2033718"/>
    <lineage>
        <taxon>Bacteria</taxon>
        <taxon>Candidatus Methylomirabilota</taxon>
        <taxon>Candidatus Methylomirabilia</taxon>
        <taxon>Candidatus Methylomirabilales</taxon>
        <taxon>Candidatus Methylomirabilaceae</taxon>
        <taxon>Candidatus Methylomirabilis</taxon>
    </lineage>
</organism>
<comment type="caution">
    <text evidence="13">The sequence shown here is derived from an EMBL/GenBank/DDBJ whole genome shotgun (WGS) entry which is preliminary data.</text>
</comment>
<dbReference type="GO" id="GO:0010230">
    <property type="term" value="P:alternative respiration"/>
    <property type="evidence" value="ECO:0007669"/>
    <property type="project" value="TreeGrafter"/>
</dbReference>
<dbReference type="RefSeq" id="WP_107561860.1">
    <property type="nucleotide sequence ID" value="NZ_NVQC01000017.1"/>
</dbReference>
<evidence type="ECO:0000256" key="8">
    <source>
        <dbReference type="ARBA" id="ARBA00022989"/>
    </source>
</evidence>
<sequence>MGSKLKKLTAEQRRQAQQVTLSSPRMRYGILTRLLFMTMDLVYGRKKTFSKFKVLELIARVPYQSWENVAYVAITHMYAQRDFARRVFDRVKEAREAQDNEMWHLLILEELTHARGIKENVLLYRILPQVIAFTYYQICWLIYVFKPSWSYLLNAHFEDHAEHEYMEFVAENPQFESEPFRSLFEEDYASSASVADIFRQIGHDERMHKEESLEAIATARFQ</sequence>
<evidence type="ECO:0000256" key="12">
    <source>
        <dbReference type="SAM" id="Phobius"/>
    </source>
</evidence>
<feature type="transmembrane region" description="Helical" evidence="12">
    <location>
        <begin position="122"/>
        <end position="143"/>
    </location>
</feature>
<keyword evidence="7" id="KW-0249">Electron transport</keyword>
<evidence type="ECO:0000313" key="13">
    <source>
        <dbReference type="EMBL" id="PTL36112.1"/>
    </source>
</evidence>
<reference evidence="13 14" key="1">
    <citation type="submission" date="2017-09" db="EMBL/GenBank/DDBJ databases">
        <title>Bloom of a denitrifying methanotroph, Candidatus Methylomirabilis limnetica, in a deep stratified lake.</title>
        <authorList>
            <person name="Graf J.S."/>
            <person name="Marchant H.K."/>
            <person name="Tienken D."/>
            <person name="Hach P.F."/>
            <person name="Brand A."/>
            <person name="Schubert C.J."/>
            <person name="Kuypers M.M."/>
            <person name="Milucka J."/>
        </authorList>
    </citation>
    <scope>NUCLEOTIDE SEQUENCE [LARGE SCALE GENOMIC DNA]</scope>
    <source>
        <strain evidence="13 14">Zug</strain>
    </source>
</reference>
<dbReference type="GO" id="GO:0009916">
    <property type="term" value="F:alternative oxidase activity"/>
    <property type="evidence" value="ECO:0007669"/>
    <property type="project" value="InterPro"/>
</dbReference>
<gene>
    <name evidence="13" type="ORF">CLG94_05450</name>
</gene>
<keyword evidence="5 12" id="KW-0812">Transmembrane</keyword>
<comment type="subcellular location">
    <subcellularLocation>
        <location evidence="2">Membrane</location>
    </subcellularLocation>
</comment>
<keyword evidence="8 12" id="KW-1133">Transmembrane helix</keyword>
<evidence type="ECO:0000256" key="4">
    <source>
        <dbReference type="ARBA" id="ARBA00022660"/>
    </source>
</evidence>
<dbReference type="InterPro" id="IPR038659">
    <property type="entry name" value="AOX_sf"/>
</dbReference>
<dbReference type="AlphaFoldDB" id="A0A2T4TYB9"/>
<accession>A0A2T4TYB9</accession>
<protein>
    <recommendedName>
        <fullName evidence="15">Alternative oxidase</fullName>
    </recommendedName>
</protein>
<evidence type="ECO:0000256" key="9">
    <source>
        <dbReference type="ARBA" id="ARBA00023002"/>
    </source>
</evidence>
<dbReference type="PANTHER" id="PTHR31803:SF3">
    <property type="entry name" value="ALTERNATIVE OXIDASE"/>
    <property type="match status" value="1"/>
</dbReference>
<keyword evidence="3" id="KW-0813">Transport</keyword>
<dbReference type="Proteomes" id="UP000241436">
    <property type="component" value="Unassembled WGS sequence"/>
</dbReference>
<dbReference type="Gene3D" id="1.20.1260.140">
    <property type="entry name" value="Alternative oxidase"/>
    <property type="match status" value="1"/>
</dbReference>
<keyword evidence="6" id="KW-0479">Metal-binding</keyword>
<evidence type="ECO:0000256" key="1">
    <source>
        <dbReference type="ARBA" id="ARBA00001962"/>
    </source>
</evidence>
<evidence type="ECO:0000256" key="2">
    <source>
        <dbReference type="ARBA" id="ARBA00004370"/>
    </source>
</evidence>
<evidence type="ECO:0000256" key="11">
    <source>
        <dbReference type="ARBA" id="ARBA00023136"/>
    </source>
</evidence>
<dbReference type="InterPro" id="IPR002680">
    <property type="entry name" value="AOX"/>
</dbReference>
<evidence type="ECO:0008006" key="15">
    <source>
        <dbReference type="Google" id="ProtNLM"/>
    </source>
</evidence>
<reference evidence="14" key="2">
    <citation type="journal article" date="2018" name="Environ. Microbiol.">
        <title>Bloom of a denitrifying methanotroph, 'Candidatus Methylomirabilis limnetica', in a deep stratified lake.</title>
        <authorList>
            <person name="Graf J.S."/>
            <person name="Mayr M.J."/>
            <person name="Marchant H.K."/>
            <person name="Tienken D."/>
            <person name="Hach P.F."/>
            <person name="Brand A."/>
            <person name="Schubert C.J."/>
            <person name="Kuypers M.M."/>
            <person name="Milucka J."/>
        </authorList>
    </citation>
    <scope>NUCLEOTIDE SEQUENCE [LARGE SCALE GENOMIC DNA]</scope>
    <source>
        <strain evidence="14">Zug</strain>
    </source>
</reference>
<evidence type="ECO:0000256" key="6">
    <source>
        <dbReference type="ARBA" id="ARBA00022723"/>
    </source>
</evidence>
<evidence type="ECO:0000256" key="5">
    <source>
        <dbReference type="ARBA" id="ARBA00022692"/>
    </source>
</evidence>
<evidence type="ECO:0000256" key="10">
    <source>
        <dbReference type="ARBA" id="ARBA00023004"/>
    </source>
</evidence>
<keyword evidence="9" id="KW-0560">Oxidoreductase</keyword>
<keyword evidence="4" id="KW-0679">Respiratory chain</keyword>
<keyword evidence="10" id="KW-0408">Iron</keyword>
<dbReference type="GO" id="GO:0016020">
    <property type="term" value="C:membrane"/>
    <property type="evidence" value="ECO:0007669"/>
    <property type="project" value="UniProtKB-SubCell"/>
</dbReference>